<comment type="caution">
    <text evidence="1">The sequence shown here is derived from an EMBL/GenBank/DDBJ whole genome shotgun (WGS) entry which is preliminary data.</text>
</comment>
<dbReference type="AlphaFoldDB" id="A0AAI9XQ27"/>
<reference evidence="1" key="1">
    <citation type="submission" date="2016-11" db="EMBL/GenBank/DDBJ databases">
        <title>The genome sequence of Colletotrichum cuscutae.</title>
        <authorList>
            <person name="Baroncelli R."/>
        </authorList>
    </citation>
    <scope>NUCLEOTIDE SEQUENCE</scope>
    <source>
        <strain evidence="1">IMI 304802</strain>
    </source>
</reference>
<name>A0AAI9XQ27_9PEZI</name>
<evidence type="ECO:0000313" key="2">
    <source>
        <dbReference type="Proteomes" id="UP001239213"/>
    </source>
</evidence>
<organism evidence="1 2">
    <name type="scientific">Colletotrichum cuscutae</name>
    <dbReference type="NCBI Taxonomy" id="1209917"/>
    <lineage>
        <taxon>Eukaryota</taxon>
        <taxon>Fungi</taxon>
        <taxon>Dikarya</taxon>
        <taxon>Ascomycota</taxon>
        <taxon>Pezizomycotina</taxon>
        <taxon>Sordariomycetes</taxon>
        <taxon>Hypocreomycetidae</taxon>
        <taxon>Glomerellales</taxon>
        <taxon>Glomerellaceae</taxon>
        <taxon>Colletotrichum</taxon>
        <taxon>Colletotrichum acutatum species complex</taxon>
    </lineage>
</organism>
<protein>
    <submittedName>
        <fullName evidence="1">Uncharacterized protein</fullName>
    </submittedName>
</protein>
<evidence type="ECO:0000313" key="1">
    <source>
        <dbReference type="EMBL" id="KAK1456063.1"/>
    </source>
</evidence>
<dbReference type="Proteomes" id="UP001239213">
    <property type="component" value="Unassembled WGS sequence"/>
</dbReference>
<dbReference type="EMBL" id="MPDP01000288">
    <property type="protein sequence ID" value="KAK1456063.1"/>
    <property type="molecule type" value="Genomic_DNA"/>
</dbReference>
<keyword evidence="2" id="KW-1185">Reference proteome</keyword>
<sequence length="391" mass="43948">MLIIRKTQYRDTWVQKRPHPDLTGLRFFQEESPNVTPPVCHSAISSPIWPSTEGKYVIEEAQTAALIEPVVGSDSRQDPPTMPVTPGSLTEAWRYSFRLISRPMDWGGPTLNGPATAKKSEITVKSLPDTTTAYRQMDSGKHTNHHSEGKMPGKWNVAIPSLFRVSRITRPSKYVEVGRPSLGVPCDVLSLLLQTKSPEIHRGFRAAAPIVHDATDHPTRMNPHRPMSWKRHFERKHRQNRQTSSRRALASVPIHGLAEPRATLREDVGVNSRESQTIAGVSQPDLPRRHKVCPCSERKCTSWQGMDGFTDERPDGSRRRFRLPLGMNLWLIFFGGHGAHPHACHLVSSPFFGQHRFCFGGQAAWVPLTWNVSAVNLISLCYISLSLSGEW</sequence>
<proteinExistence type="predicted"/>
<gene>
    <name evidence="1" type="ORF">CCUS01_10242</name>
</gene>
<accession>A0AAI9XQ27</accession>